<dbReference type="SUPFAM" id="SSF81301">
    <property type="entry name" value="Nucleotidyltransferase"/>
    <property type="match status" value="1"/>
</dbReference>
<dbReference type="SMART" id="SM00954">
    <property type="entry name" value="RelA_SpoT"/>
    <property type="match status" value="1"/>
</dbReference>
<dbReference type="PANTHER" id="PTHR41773:SF1">
    <property type="entry name" value="RELA_SPOT DOMAIN-CONTAINING PROTEIN"/>
    <property type="match status" value="1"/>
</dbReference>
<name>A0A2P2BX93_9ZZZZ</name>
<dbReference type="InterPro" id="IPR007685">
    <property type="entry name" value="RelA_SpoT"/>
</dbReference>
<dbReference type="CDD" id="cd05399">
    <property type="entry name" value="NT_Rel-Spo_like"/>
    <property type="match status" value="1"/>
</dbReference>
<feature type="domain" description="RelA/SpoT" evidence="1">
    <location>
        <begin position="48"/>
        <end position="168"/>
    </location>
</feature>
<dbReference type="Gene3D" id="3.30.460.10">
    <property type="entry name" value="Beta Polymerase, domain 2"/>
    <property type="match status" value="1"/>
</dbReference>
<dbReference type="GO" id="GO:0015969">
    <property type="term" value="P:guanosine tetraphosphate metabolic process"/>
    <property type="evidence" value="ECO:0007669"/>
    <property type="project" value="InterPro"/>
</dbReference>
<dbReference type="AlphaFoldDB" id="A0A2P2BX93"/>
<organism evidence="2">
    <name type="scientific">metagenome</name>
    <dbReference type="NCBI Taxonomy" id="256318"/>
    <lineage>
        <taxon>unclassified sequences</taxon>
        <taxon>metagenomes</taxon>
    </lineage>
</organism>
<evidence type="ECO:0000259" key="1">
    <source>
        <dbReference type="SMART" id="SM00954"/>
    </source>
</evidence>
<protein>
    <recommendedName>
        <fullName evidence="1">RelA/SpoT domain-containing protein</fullName>
    </recommendedName>
</protein>
<dbReference type="InterPro" id="IPR043519">
    <property type="entry name" value="NT_sf"/>
</dbReference>
<proteinExistence type="predicted"/>
<dbReference type="EMBL" id="CZKA01000007">
    <property type="protein sequence ID" value="CUR54367.1"/>
    <property type="molecule type" value="Genomic_DNA"/>
</dbReference>
<accession>A0A2P2BX93</accession>
<gene>
    <name evidence="2" type="ORF">NOCA2150109</name>
</gene>
<reference evidence="2" key="1">
    <citation type="submission" date="2015-08" db="EMBL/GenBank/DDBJ databases">
        <authorList>
            <person name="Babu N.S."/>
            <person name="Beckwith C.J."/>
            <person name="Beseler K.G."/>
            <person name="Brison A."/>
            <person name="Carone J.V."/>
            <person name="Caskin T.P."/>
            <person name="Diamond M."/>
            <person name="Durham M.E."/>
            <person name="Foxe J.M."/>
            <person name="Go M."/>
            <person name="Henderson B.A."/>
            <person name="Jones I.B."/>
            <person name="McGettigan J.A."/>
            <person name="Micheletti S.J."/>
            <person name="Nasrallah M.E."/>
            <person name="Ortiz D."/>
            <person name="Piller C.R."/>
            <person name="Privatt S.R."/>
            <person name="Schneider S.L."/>
            <person name="Sharp S."/>
            <person name="Smith T.C."/>
            <person name="Stanton J.D."/>
            <person name="Ullery H.E."/>
            <person name="Wilson R.J."/>
            <person name="Serrano M.G."/>
            <person name="Buck G."/>
            <person name="Lee V."/>
            <person name="Wang Y."/>
            <person name="Carvalho R."/>
            <person name="Voegtly L."/>
            <person name="Shi R."/>
            <person name="Duckworth R."/>
            <person name="Johnson A."/>
            <person name="Loviza R."/>
            <person name="Walstead R."/>
            <person name="Shah Z."/>
            <person name="Kiflezghi M."/>
            <person name="Wade K."/>
            <person name="Ball S.L."/>
            <person name="Bradley K.W."/>
            <person name="Asai D.J."/>
            <person name="Bowman C.A."/>
            <person name="Russell D.A."/>
            <person name="Pope W.H."/>
            <person name="Jacobs-Sera D."/>
            <person name="Hendrix R.W."/>
            <person name="Hatfull G.F."/>
        </authorList>
    </citation>
    <scope>NUCLEOTIDE SEQUENCE</scope>
</reference>
<evidence type="ECO:0000313" key="2">
    <source>
        <dbReference type="EMBL" id="CUR54367.1"/>
    </source>
</evidence>
<dbReference type="Pfam" id="PF04607">
    <property type="entry name" value="RelA_SpoT"/>
    <property type="match status" value="1"/>
</dbReference>
<sequence>MSPAGDPIEKALRRFSDARPRFERAAEAVIEELRDILGAGGIAPRLTHRVKDLSSYRTKAIQKGYSDPWGEVTDKVGVRALVERASDVDRIHQLIEGSGRLDIATVTDKRLELGTETLGYSGLHLDLWAPPEEGDQEPIPCELQLRTVAQDAWSVVSHRLMYKTKAQLSREDERAIMRLAALVELFDEEVDRVMDKQAALAPAVHAGQPGVLESVVGQYARFERNQGDLDLTRTSLEAVLAAIDPAERDAYPETLAAYVDHNRDVLAQLYAEYGPESQMAFVTDYVLWSQPESVALLESLDSRPNSLVSAWRDAGLPDAWLRPIAAHTGAEVEI</sequence>
<dbReference type="PANTHER" id="PTHR41773">
    <property type="entry name" value="GTP PYROPHOSPHATASE-RELATED"/>
    <property type="match status" value="1"/>
</dbReference>